<feature type="compositionally biased region" description="Low complexity" evidence="1">
    <location>
        <begin position="114"/>
        <end position="145"/>
    </location>
</feature>
<evidence type="ECO:0000256" key="1">
    <source>
        <dbReference type="SAM" id="MobiDB-lite"/>
    </source>
</evidence>
<accession>A0A9W7BRT4</accession>
<feature type="compositionally biased region" description="Low complexity" evidence="1">
    <location>
        <begin position="153"/>
        <end position="191"/>
    </location>
</feature>
<evidence type="ECO:0000313" key="2">
    <source>
        <dbReference type="EMBL" id="GMH96281.1"/>
    </source>
</evidence>
<feature type="region of interest" description="Disordered" evidence="1">
    <location>
        <begin position="114"/>
        <end position="257"/>
    </location>
</feature>
<feature type="compositionally biased region" description="Low complexity" evidence="1">
    <location>
        <begin position="221"/>
        <end position="257"/>
    </location>
</feature>
<dbReference type="Proteomes" id="UP001165085">
    <property type="component" value="Unassembled WGS sequence"/>
</dbReference>
<sequence length="304" mass="31873">MPLSIGLVGEIFVGSSILLSLNIHQTSGFIAELQKLIGLVLLLHGAYQTMKTPRPSAGELIKKNCQEKDHPIAMTPDSMIELMTKLNIPASKTKKSDKTNSSASSTYAIATSASVSATRHATATPSAPTTTPNNTPSATTPTTNTKPPPIPSPLLSLTSPASVRGSPHLSTPSQLLSSTSSTSPFSPSQTLKPQATEKPRKYTYARSSPQSSSKPLPPPSSSSSSAPSSLPSSSAPSSYAPPLQPAPTSLTPSLLSRLGPNGPRIQVLCDVYRSGGCEKDRFVQIINEWAGGMAGDVLRDQRVF</sequence>
<dbReference type="EMBL" id="BRXY01000464">
    <property type="protein sequence ID" value="GMH96281.1"/>
    <property type="molecule type" value="Genomic_DNA"/>
</dbReference>
<organism evidence="2 3">
    <name type="scientific">Triparma strigata</name>
    <dbReference type="NCBI Taxonomy" id="1606541"/>
    <lineage>
        <taxon>Eukaryota</taxon>
        <taxon>Sar</taxon>
        <taxon>Stramenopiles</taxon>
        <taxon>Ochrophyta</taxon>
        <taxon>Bolidophyceae</taxon>
        <taxon>Parmales</taxon>
        <taxon>Triparmaceae</taxon>
        <taxon>Triparma</taxon>
    </lineage>
</organism>
<protein>
    <submittedName>
        <fullName evidence="2">Uncharacterized protein</fullName>
    </submittedName>
</protein>
<proteinExistence type="predicted"/>
<dbReference type="OrthoDB" id="10621631at2759"/>
<evidence type="ECO:0000313" key="3">
    <source>
        <dbReference type="Proteomes" id="UP001165085"/>
    </source>
</evidence>
<dbReference type="AlphaFoldDB" id="A0A9W7BRT4"/>
<keyword evidence="3" id="KW-1185">Reference proteome</keyword>
<gene>
    <name evidence="2" type="ORF">TrST_g8468</name>
</gene>
<reference evidence="3" key="1">
    <citation type="journal article" date="2023" name="Commun. Biol.">
        <title>Genome analysis of Parmales, the sister group of diatoms, reveals the evolutionary specialization of diatoms from phago-mixotrophs to photoautotrophs.</title>
        <authorList>
            <person name="Ban H."/>
            <person name="Sato S."/>
            <person name="Yoshikawa S."/>
            <person name="Yamada K."/>
            <person name="Nakamura Y."/>
            <person name="Ichinomiya M."/>
            <person name="Sato N."/>
            <person name="Blanc-Mathieu R."/>
            <person name="Endo H."/>
            <person name="Kuwata A."/>
            <person name="Ogata H."/>
        </authorList>
    </citation>
    <scope>NUCLEOTIDE SEQUENCE [LARGE SCALE GENOMIC DNA]</scope>
    <source>
        <strain evidence="3">NIES 3701</strain>
    </source>
</reference>
<comment type="caution">
    <text evidence="2">The sequence shown here is derived from an EMBL/GenBank/DDBJ whole genome shotgun (WGS) entry which is preliminary data.</text>
</comment>
<name>A0A9W7BRT4_9STRA</name>